<keyword evidence="2" id="KW-1185">Reference proteome</keyword>
<dbReference type="EMBL" id="CM020619">
    <property type="protein sequence ID" value="KAK1865800.1"/>
    <property type="molecule type" value="Genomic_DNA"/>
</dbReference>
<sequence length="338" mass="34260">MAHPPPRPCPIAPHRLFLGTGPCRLASLSPGELPLSSVCPGLSDPGVLGRRAPATPLPLGPAPLPPPPCRCSSASSRRPPPPGPHLSLAGAMAPPPPPPPPLLLARLSAAAAFAPPAAPRGALPPAPFARPTAATSAAATTTTLTAATAVTARPGRGTIAARRRWPALPRHACRRGVGIAGGGTVGGAAAGGGGPGRGHDRVAASATPTDIVVAITRGGMIPATLLCERLGKRTLVSATVMLYTDAGQKFYGLDGPRFLNFPDDEVLSGRHVLVVDDVWDSGVTALSVAGRCGRSGAASVKVAVLHYKPERGAAAGAPDYFAQTTESWVVYPWEPVPE</sequence>
<protein>
    <submittedName>
        <fullName evidence="1">Uncharacterized protein</fullName>
    </submittedName>
</protein>
<reference evidence="1" key="1">
    <citation type="submission" date="2019-11" db="EMBL/GenBank/DDBJ databases">
        <title>Nori genome reveals adaptations in red seaweeds to the harsh intertidal environment.</title>
        <authorList>
            <person name="Wang D."/>
            <person name="Mao Y."/>
        </authorList>
    </citation>
    <scope>NUCLEOTIDE SEQUENCE</scope>
    <source>
        <tissue evidence="1">Gametophyte</tissue>
    </source>
</reference>
<comment type="caution">
    <text evidence="1">The sequence shown here is derived from an EMBL/GenBank/DDBJ whole genome shotgun (WGS) entry which is preliminary data.</text>
</comment>
<accession>A0ACC3C6F7</accession>
<organism evidence="1 2">
    <name type="scientific">Pyropia yezoensis</name>
    <name type="common">Susabi-nori</name>
    <name type="synonym">Porphyra yezoensis</name>
    <dbReference type="NCBI Taxonomy" id="2788"/>
    <lineage>
        <taxon>Eukaryota</taxon>
        <taxon>Rhodophyta</taxon>
        <taxon>Bangiophyceae</taxon>
        <taxon>Bangiales</taxon>
        <taxon>Bangiaceae</taxon>
        <taxon>Pyropia</taxon>
    </lineage>
</organism>
<evidence type="ECO:0000313" key="1">
    <source>
        <dbReference type="EMBL" id="KAK1865800.1"/>
    </source>
</evidence>
<dbReference type="Proteomes" id="UP000798662">
    <property type="component" value="Chromosome 2"/>
</dbReference>
<name>A0ACC3C6F7_PYRYE</name>
<gene>
    <name evidence="1" type="ORF">I4F81_008323</name>
</gene>
<proteinExistence type="predicted"/>
<evidence type="ECO:0000313" key="2">
    <source>
        <dbReference type="Proteomes" id="UP000798662"/>
    </source>
</evidence>